<reference evidence="2" key="1">
    <citation type="journal article" date="2022" name="bioRxiv">
        <title>Sequencing and chromosome-scale assembly of the giantPleurodeles waltlgenome.</title>
        <authorList>
            <person name="Brown T."/>
            <person name="Elewa A."/>
            <person name="Iarovenko S."/>
            <person name="Subramanian E."/>
            <person name="Araus A.J."/>
            <person name="Petzold A."/>
            <person name="Susuki M."/>
            <person name="Suzuki K.-i.T."/>
            <person name="Hayashi T."/>
            <person name="Toyoda A."/>
            <person name="Oliveira C."/>
            <person name="Osipova E."/>
            <person name="Leigh N.D."/>
            <person name="Simon A."/>
            <person name="Yun M.H."/>
        </authorList>
    </citation>
    <scope>NUCLEOTIDE SEQUENCE</scope>
    <source>
        <strain evidence="2">20211129_DDA</strain>
        <tissue evidence="2">Liver</tissue>
    </source>
</reference>
<organism evidence="2 3">
    <name type="scientific">Pleurodeles waltl</name>
    <name type="common">Iberian ribbed newt</name>
    <dbReference type="NCBI Taxonomy" id="8319"/>
    <lineage>
        <taxon>Eukaryota</taxon>
        <taxon>Metazoa</taxon>
        <taxon>Chordata</taxon>
        <taxon>Craniata</taxon>
        <taxon>Vertebrata</taxon>
        <taxon>Euteleostomi</taxon>
        <taxon>Amphibia</taxon>
        <taxon>Batrachia</taxon>
        <taxon>Caudata</taxon>
        <taxon>Salamandroidea</taxon>
        <taxon>Salamandridae</taxon>
        <taxon>Pleurodelinae</taxon>
        <taxon>Pleurodeles</taxon>
    </lineage>
</organism>
<evidence type="ECO:0000256" key="1">
    <source>
        <dbReference type="SAM" id="MobiDB-lite"/>
    </source>
</evidence>
<dbReference type="Proteomes" id="UP001066276">
    <property type="component" value="Chromosome 1_2"/>
</dbReference>
<dbReference type="EMBL" id="JANPWB010000002">
    <property type="protein sequence ID" value="KAJ1210113.1"/>
    <property type="molecule type" value="Genomic_DNA"/>
</dbReference>
<accession>A0AAV7WC27</accession>
<comment type="caution">
    <text evidence="2">The sequence shown here is derived from an EMBL/GenBank/DDBJ whole genome shotgun (WGS) entry which is preliminary data.</text>
</comment>
<evidence type="ECO:0000313" key="2">
    <source>
        <dbReference type="EMBL" id="KAJ1210113.1"/>
    </source>
</evidence>
<feature type="compositionally biased region" description="Basic and acidic residues" evidence="1">
    <location>
        <begin position="65"/>
        <end position="76"/>
    </location>
</feature>
<feature type="region of interest" description="Disordered" evidence="1">
    <location>
        <begin position="65"/>
        <end position="84"/>
    </location>
</feature>
<dbReference type="AlphaFoldDB" id="A0AAV7WC27"/>
<name>A0AAV7WC27_PLEWA</name>
<sequence>MEHYSSVILNIEDNLWVKSEAPLQEVFDAIKRAELKVRCVKAVMSEQSEKTGKETETVAKEKVYNKKLVTHKDDKKNKKKPEKP</sequence>
<evidence type="ECO:0000313" key="3">
    <source>
        <dbReference type="Proteomes" id="UP001066276"/>
    </source>
</evidence>
<keyword evidence="3" id="KW-1185">Reference proteome</keyword>
<gene>
    <name evidence="2" type="ORF">NDU88_005481</name>
</gene>
<protein>
    <submittedName>
        <fullName evidence="2">Uncharacterized protein</fullName>
    </submittedName>
</protein>
<proteinExistence type="predicted"/>